<dbReference type="PANTHER" id="PTHR14969:SF13">
    <property type="entry name" value="AT30094P"/>
    <property type="match status" value="1"/>
</dbReference>
<evidence type="ECO:0000256" key="1">
    <source>
        <dbReference type="SAM" id="Phobius"/>
    </source>
</evidence>
<evidence type="ECO:0000313" key="3">
    <source>
        <dbReference type="EMBL" id="KYH24219.1"/>
    </source>
</evidence>
<dbReference type="SUPFAM" id="SSF48317">
    <property type="entry name" value="Acid phosphatase/Vanadium-dependent haloperoxidase"/>
    <property type="match status" value="1"/>
</dbReference>
<dbReference type="PATRIC" id="fig|1008153.3.peg.3917"/>
<dbReference type="InterPro" id="IPR036938">
    <property type="entry name" value="PAP2/HPO_sf"/>
</dbReference>
<organism evidence="3 4">
    <name type="scientific">Halalkalicoccus paucihalophilus</name>
    <dbReference type="NCBI Taxonomy" id="1008153"/>
    <lineage>
        <taxon>Archaea</taxon>
        <taxon>Methanobacteriati</taxon>
        <taxon>Methanobacteriota</taxon>
        <taxon>Stenosarchaea group</taxon>
        <taxon>Halobacteria</taxon>
        <taxon>Halobacteriales</taxon>
        <taxon>Halococcaceae</taxon>
        <taxon>Halalkalicoccus</taxon>
    </lineage>
</organism>
<evidence type="ECO:0000259" key="2">
    <source>
        <dbReference type="SMART" id="SM00014"/>
    </source>
</evidence>
<feature type="transmembrane region" description="Helical" evidence="1">
    <location>
        <begin position="153"/>
        <end position="174"/>
    </location>
</feature>
<dbReference type="SMART" id="SM00014">
    <property type="entry name" value="acidPPc"/>
    <property type="match status" value="1"/>
</dbReference>
<dbReference type="OrthoDB" id="10182at2157"/>
<dbReference type="AlphaFoldDB" id="A0A151A9C8"/>
<dbReference type="InterPro" id="IPR000326">
    <property type="entry name" value="PAP2/HPO"/>
</dbReference>
<reference evidence="3 4" key="1">
    <citation type="submission" date="2016-02" db="EMBL/GenBank/DDBJ databases">
        <title>Genome sequence of Halalkalicoccus paucihalophilus DSM 24557.</title>
        <authorList>
            <person name="Poehlein A."/>
            <person name="Daniel R."/>
        </authorList>
    </citation>
    <scope>NUCLEOTIDE SEQUENCE [LARGE SCALE GENOMIC DNA]</scope>
    <source>
        <strain evidence="3 4">DSM 24557</strain>
    </source>
</reference>
<comment type="caution">
    <text evidence="3">The sequence shown here is derived from an EMBL/GenBank/DDBJ whole genome shotgun (WGS) entry which is preliminary data.</text>
</comment>
<keyword evidence="1" id="KW-0472">Membrane</keyword>
<feature type="transmembrane region" description="Helical" evidence="1">
    <location>
        <begin position="99"/>
        <end position="119"/>
    </location>
</feature>
<name>A0A151A9C8_9EURY</name>
<keyword evidence="1" id="KW-0812">Transmembrane</keyword>
<evidence type="ECO:0000313" key="4">
    <source>
        <dbReference type="Proteomes" id="UP000075321"/>
    </source>
</evidence>
<dbReference type="PANTHER" id="PTHR14969">
    <property type="entry name" value="SPHINGOSINE-1-PHOSPHATE PHOSPHOHYDROLASE"/>
    <property type="match status" value="1"/>
</dbReference>
<sequence>MPNHLFGQIQRYSCGIGITELLYGQAPWQVIVLFAVISQLGDVWFLFLLGGSLYIAGRHFPWCGVERRRGLFVFGLVLIYISLIGVLKNVFMLPRPPGATTSLTVPGLPILFSAVIAAITTAHGFGFPSGHALGTTLVWGGFALVLDRKSNHARFGVAGAVIFLVSLARLVLGVHYPVDVLAGIGIGILSLGILYRLTDDGTAPTRLLFLAVVIGFVGLVINPSVESVAALGGALGGWTVWRTVADLTSAHPADRREVTVGFAMLALAAGFVGGIYALRLSYIVTFLGAVVAVGTIVATPLLSEKLT</sequence>
<feature type="transmembrane region" description="Helical" evidence="1">
    <location>
        <begin position="69"/>
        <end position="87"/>
    </location>
</feature>
<feature type="transmembrane region" description="Helical" evidence="1">
    <location>
        <begin position="257"/>
        <end position="276"/>
    </location>
</feature>
<dbReference type="Gene3D" id="1.20.144.10">
    <property type="entry name" value="Phosphatidic acid phosphatase type 2/haloperoxidase"/>
    <property type="match status" value="1"/>
</dbReference>
<feature type="transmembrane region" description="Helical" evidence="1">
    <location>
        <begin position="205"/>
        <end position="221"/>
    </location>
</feature>
<keyword evidence="1" id="KW-1133">Transmembrane helix</keyword>
<proteinExistence type="predicted"/>
<keyword evidence="4" id="KW-1185">Reference proteome</keyword>
<dbReference type="EMBL" id="LTAZ01000015">
    <property type="protein sequence ID" value="KYH24219.1"/>
    <property type="molecule type" value="Genomic_DNA"/>
</dbReference>
<feature type="transmembrane region" description="Helical" evidence="1">
    <location>
        <begin position="180"/>
        <end position="198"/>
    </location>
</feature>
<feature type="domain" description="Phosphatidic acid phosphatase type 2/haloperoxidase" evidence="2">
    <location>
        <begin position="69"/>
        <end position="195"/>
    </location>
</feature>
<accession>A0A151A9C8</accession>
<dbReference type="Pfam" id="PF01569">
    <property type="entry name" value="PAP2"/>
    <property type="match status" value="1"/>
</dbReference>
<gene>
    <name evidence="3" type="ORF">HAPAU_36900</name>
</gene>
<feature type="transmembrane region" description="Helical" evidence="1">
    <location>
        <begin position="30"/>
        <end position="57"/>
    </location>
</feature>
<protein>
    <submittedName>
        <fullName evidence="3">PAP2 superfamily protein</fullName>
    </submittedName>
</protein>
<dbReference type="Proteomes" id="UP000075321">
    <property type="component" value="Unassembled WGS sequence"/>
</dbReference>
<feature type="transmembrane region" description="Helical" evidence="1">
    <location>
        <begin position="282"/>
        <end position="302"/>
    </location>
</feature>